<dbReference type="InterPro" id="IPR008792">
    <property type="entry name" value="PQQD"/>
</dbReference>
<gene>
    <name evidence="1" type="ORF">JW613_29780</name>
</gene>
<proteinExistence type="predicted"/>
<dbReference type="NCBIfam" id="NF033530">
    <property type="entry name" value="lasso_PqqD_Strm"/>
    <property type="match status" value="1"/>
</dbReference>
<evidence type="ECO:0000313" key="2">
    <source>
        <dbReference type="Proteomes" id="UP000721954"/>
    </source>
</evidence>
<dbReference type="RefSeq" id="WP_209213981.1">
    <property type="nucleotide sequence ID" value="NZ_JAFFZM010000023.1"/>
</dbReference>
<dbReference type="InterPro" id="IPR041881">
    <property type="entry name" value="PqqD_sf"/>
</dbReference>
<dbReference type="Proteomes" id="UP000721954">
    <property type="component" value="Unassembled WGS sequence"/>
</dbReference>
<organism evidence="1 2">
    <name type="scientific">Streptomyces smyrnaeus</name>
    <dbReference type="NCBI Taxonomy" id="1387713"/>
    <lineage>
        <taxon>Bacteria</taxon>
        <taxon>Bacillati</taxon>
        <taxon>Actinomycetota</taxon>
        <taxon>Actinomycetes</taxon>
        <taxon>Kitasatosporales</taxon>
        <taxon>Streptomycetaceae</taxon>
        <taxon>Streptomyces</taxon>
    </lineage>
</organism>
<protein>
    <submittedName>
        <fullName evidence="1">Lasso peptide biosynthesis PqqD family chaperone</fullName>
    </submittedName>
</protein>
<name>A0ABS3Y453_9ACTN</name>
<dbReference type="Pfam" id="PF05402">
    <property type="entry name" value="PqqD"/>
    <property type="match status" value="1"/>
</dbReference>
<reference evidence="1 2" key="1">
    <citation type="submission" date="2021-02" db="EMBL/GenBank/DDBJ databases">
        <title>Streptomyces spirodelae sp. nov., isolated from duckweed.</title>
        <authorList>
            <person name="Saimee Y."/>
            <person name="Duangmal K."/>
        </authorList>
    </citation>
    <scope>NUCLEOTIDE SEQUENCE [LARGE SCALE GENOMIC DNA]</scope>
    <source>
        <strain evidence="1 2">DSM 42105</strain>
    </source>
</reference>
<sequence>MTLALPREVILTETESGVVLLNEKDGRFWRLNGSGATVLWLLLEGRTPREAAEELSAAGPQFLERATADVHGLVDALRSAGLLVAEAP</sequence>
<keyword evidence="2" id="KW-1185">Reference proteome</keyword>
<accession>A0ABS3Y453</accession>
<dbReference type="Gene3D" id="1.10.10.1150">
    <property type="entry name" value="Coenzyme PQQ synthesis protein D (PqqD)"/>
    <property type="match status" value="1"/>
</dbReference>
<evidence type="ECO:0000313" key="1">
    <source>
        <dbReference type="EMBL" id="MBO8202444.1"/>
    </source>
</evidence>
<comment type="caution">
    <text evidence="1">The sequence shown here is derived from an EMBL/GenBank/DDBJ whole genome shotgun (WGS) entry which is preliminary data.</text>
</comment>
<dbReference type="GeneID" id="96262808"/>
<dbReference type="EMBL" id="JAFFZM010000023">
    <property type="protein sequence ID" value="MBO8202444.1"/>
    <property type="molecule type" value="Genomic_DNA"/>
</dbReference>